<evidence type="ECO:0000256" key="3">
    <source>
        <dbReference type="ARBA" id="ARBA00022679"/>
    </source>
</evidence>
<dbReference type="PANTHER" id="PTHR11986:SF113">
    <property type="entry name" value="SUCCINYLORNITHINE TRANSAMINASE"/>
    <property type="match status" value="1"/>
</dbReference>
<gene>
    <name evidence="5" type="ORF">MGWOODY_Smn993</name>
</gene>
<dbReference type="Gene3D" id="3.90.1150.10">
    <property type="entry name" value="Aspartate Aminotransferase, domain 1"/>
    <property type="match status" value="1"/>
</dbReference>
<protein>
    <submittedName>
        <fullName evidence="5">Acetylornithine aminotransferase</fullName>
        <ecNumber evidence="5">2.6.1.11</ecNumber>
    </submittedName>
</protein>
<name>A0A170PPR9_9ZZZZ</name>
<keyword evidence="4" id="KW-0663">Pyridoxal phosphate</keyword>
<dbReference type="GO" id="GO:0030170">
    <property type="term" value="F:pyridoxal phosphate binding"/>
    <property type="evidence" value="ECO:0007669"/>
    <property type="project" value="InterPro"/>
</dbReference>
<dbReference type="PROSITE" id="PS00600">
    <property type="entry name" value="AA_TRANSFER_CLASS_3"/>
    <property type="match status" value="1"/>
</dbReference>
<dbReference type="NCBIfam" id="TIGR00707">
    <property type="entry name" value="argD"/>
    <property type="match status" value="1"/>
</dbReference>
<dbReference type="PIRSF" id="PIRSF000521">
    <property type="entry name" value="Transaminase_4ab_Lys_Orn"/>
    <property type="match status" value="1"/>
</dbReference>
<evidence type="ECO:0000256" key="2">
    <source>
        <dbReference type="ARBA" id="ARBA00022576"/>
    </source>
</evidence>
<organism evidence="5">
    <name type="scientific">hydrothermal vent metagenome</name>
    <dbReference type="NCBI Taxonomy" id="652676"/>
    <lineage>
        <taxon>unclassified sequences</taxon>
        <taxon>metagenomes</taxon>
        <taxon>ecological metagenomes</taxon>
    </lineage>
</organism>
<comment type="cofactor">
    <cofactor evidence="1">
        <name>pyridoxal 5'-phosphate</name>
        <dbReference type="ChEBI" id="CHEBI:597326"/>
    </cofactor>
</comment>
<dbReference type="GO" id="GO:0042802">
    <property type="term" value="F:identical protein binding"/>
    <property type="evidence" value="ECO:0007669"/>
    <property type="project" value="TreeGrafter"/>
</dbReference>
<accession>A0A170PPR9</accession>
<keyword evidence="3 5" id="KW-0808">Transferase</keyword>
<dbReference type="InterPro" id="IPR015421">
    <property type="entry name" value="PyrdxlP-dep_Trfase_major"/>
</dbReference>
<dbReference type="InterPro" id="IPR015424">
    <property type="entry name" value="PyrdxlP-dep_Trfase"/>
</dbReference>
<dbReference type="Gene3D" id="3.40.640.10">
    <property type="entry name" value="Type I PLP-dependent aspartate aminotransferase-like (Major domain)"/>
    <property type="match status" value="1"/>
</dbReference>
<reference evidence="5" key="1">
    <citation type="submission" date="2015-10" db="EMBL/GenBank/DDBJ databases">
        <authorList>
            <person name="Gilbert D.G."/>
        </authorList>
    </citation>
    <scope>NUCLEOTIDE SEQUENCE</scope>
</reference>
<proteinExistence type="inferred from homology"/>
<evidence type="ECO:0000313" key="5">
    <source>
        <dbReference type="EMBL" id="CUS45956.1"/>
    </source>
</evidence>
<dbReference type="AlphaFoldDB" id="A0A170PPR9"/>
<dbReference type="SUPFAM" id="SSF53383">
    <property type="entry name" value="PLP-dependent transferases"/>
    <property type="match status" value="1"/>
</dbReference>
<dbReference type="GO" id="GO:0006526">
    <property type="term" value="P:L-arginine biosynthetic process"/>
    <property type="evidence" value="ECO:0007669"/>
    <property type="project" value="UniProtKB-ARBA"/>
</dbReference>
<dbReference type="InterPro" id="IPR004636">
    <property type="entry name" value="AcOrn/SuccOrn_fam"/>
</dbReference>
<dbReference type="InterPro" id="IPR015422">
    <property type="entry name" value="PyrdxlP-dep_Trfase_small"/>
</dbReference>
<dbReference type="EC" id="2.6.1.11" evidence="5"/>
<dbReference type="GO" id="GO:0003992">
    <property type="term" value="F:N2-acetyl-L-ornithine:2-oxoglutarate 5-aminotransferase activity"/>
    <property type="evidence" value="ECO:0007669"/>
    <property type="project" value="UniProtKB-EC"/>
</dbReference>
<keyword evidence="2 5" id="KW-0032">Aminotransferase</keyword>
<dbReference type="InterPro" id="IPR049704">
    <property type="entry name" value="Aminotrans_3_PPA_site"/>
</dbReference>
<dbReference type="EMBL" id="CZQE01000319">
    <property type="protein sequence ID" value="CUS45956.1"/>
    <property type="molecule type" value="Genomic_DNA"/>
</dbReference>
<dbReference type="HAMAP" id="MF_01107">
    <property type="entry name" value="ArgD_aminotrans_3"/>
    <property type="match status" value="1"/>
</dbReference>
<evidence type="ECO:0000256" key="4">
    <source>
        <dbReference type="ARBA" id="ARBA00022898"/>
    </source>
</evidence>
<dbReference type="InterPro" id="IPR005814">
    <property type="entry name" value="Aminotrans_3"/>
</dbReference>
<dbReference type="PANTHER" id="PTHR11986">
    <property type="entry name" value="AMINOTRANSFERASE CLASS III"/>
    <property type="match status" value="1"/>
</dbReference>
<dbReference type="NCBIfam" id="NF002325">
    <property type="entry name" value="PRK01278.1"/>
    <property type="match status" value="1"/>
</dbReference>
<dbReference type="CDD" id="cd00610">
    <property type="entry name" value="OAT_like"/>
    <property type="match status" value="1"/>
</dbReference>
<dbReference type="FunFam" id="3.40.640.10:FF:000004">
    <property type="entry name" value="Acetylornithine aminotransferase"/>
    <property type="match status" value="1"/>
</dbReference>
<dbReference type="InterPro" id="IPR050103">
    <property type="entry name" value="Class-III_PLP-dep_AT"/>
</dbReference>
<sequence>MSDALMGVYNRAQLEVERGEGVWLHARDGRTFLDCVAGIATNSLGHAHPRLVAALEKQARKLWHVSNIFRIPEQEELAARLVDATFADLVFFGNSGSEAIECSLKAARRYHAVNGAPERIDVIGFAGSFHGRTYAAVNASGNAAYLDGFGPRLPGYVQLSIDDRKAIEEAVRRPTAAAVIVEPVQGEGGARALDGEWLLWLRQLCSANGVLLIFDEVQSGMGRTGRLFAHQWFDGAAPDIMAVAKALGGGFPIGACLATAEAAKGMTAGTHGSTFGGNPLAMAVGIAAFDEIAREETLANARDVSDQLLAGLRDLAARFPDVAVDVRGKGLLIGVKMLPNNRDMMALARDHGLLVAGGGDNCIRLLPPLIITAEEASEVLRRIEATFAAARSRFAAAA</sequence>
<dbReference type="Pfam" id="PF00202">
    <property type="entry name" value="Aminotran_3"/>
    <property type="match status" value="1"/>
</dbReference>
<evidence type="ECO:0000256" key="1">
    <source>
        <dbReference type="ARBA" id="ARBA00001933"/>
    </source>
</evidence>